<evidence type="ECO:0008006" key="4">
    <source>
        <dbReference type="Google" id="ProtNLM"/>
    </source>
</evidence>
<keyword evidence="1" id="KW-0732">Signal</keyword>
<evidence type="ECO:0000256" key="1">
    <source>
        <dbReference type="SAM" id="SignalP"/>
    </source>
</evidence>
<sequence>MCRAAQLAGGVVAAGIFLTCACLQLQAAPPPSVQAGGKYVVIDCILVECASTEAIEKVVAMGVKNSDARKGSQSVPGELAMLPGVRLFASGRTYAPLETESKVGATRPVAEGGGLTYHFNTFPVVTPDGVTLIIRRPLKEIRGATANSGGNVKSESNETVVNLSPNGLVVLDGYEGRELPRRRYIYLLSAVAVQADASGNIPSPGSAPGVIGGPDGLEGKPSLKERATKVVIPSVEFNNATMTEVVEFCRAKAKQHDPTGQGMTLHLSAGAAKSQARVTLSLKNATLTRTLGTAAHLVDMRLHQEDNSFKISTQKELEAQRYTPKP</sequence>
<evidence type="ECO:0000313" key="3">
    <source>
        <dbReference type="Proteomes" id="UP000253426"/>
    </source>
</evidence>
<accession>A0A366HX01</accession>
<comment type="caution">
    <text evidence="2">The sequence shown here is derived from an EMBL/GenBank/DDBJ whole genome shotgun (WGS) entry which is preliminary data.</text>
</comment>
<proteinExistence type="predicted"/>
<protein>
    <recommendedName>
        <fullName evidence="4">Type II/III secretion system protein</fullName>
    </recommendedName>
</protein>
<name>A0A366HX01_9BACT</name>
<dbReference type="AlphaFoldDB" id="A0A366HX01"/>
<dbReference type="PROSITE" id="PS51257">
    <property type="entry name" value="PROKAR_LIPOPROTEIN"/>
    <property type="match status" value="1"/>
</dbReference>
<keyword evidence="3" id="KW-1185">Reference proteome</keyword>
<feature type="signal peptide" evidence="1">
    <location>
        <begin position="1"/>
        <end position="27"/>
    </location>
</feature>
<gene>
    <name evidence="2" type="ORF">DES53_1011020</name>
</gene>
<reference evidence="2 3" key="1">
    <citation type="submission" date="2018-06" db="EMBL/GenBank/DDBJ databases">
        <title>Genomic Encyclopedia of Type Strains, Phase IV (KMG-IV): sequencing the most valuable type-strain genomes for metagenomic binning, comparative biology and taxonomic classification.</title>
        <authorList>
            <person name="Goeker M."/>
        </authorList>
    </citation>
    <scope>NUCLEOTIDE SEQUENCE [LARGE SCALE GENOMIC DNA]</scope>
    <source>
        <strain evidence="2 3">DSM 25532</strain>
    </source>
</reference>
<dbReference type="Proteomes" id="UP000253426">
    <property type="component" value="Unassembled WGS sequence"/>
</dbReference>
<dbReference type="EMBL" id="QNRR01000001">
    <property type="protein sequence ID" value="RBP48219.1"/>
    <property type="molecule type" value="Genomic_DNA"/>
</dbReference>
<organism evidence="2 3">
    <name type="scientific">Roseimicrobium gellanilyticum</name>
    <dbReference type="NCBI Taxonomy" id="748857"/>
    <lineage>
        <taxon>Bacteria</taxon>
        <taxon>Pseudomonadati</taxon>
        <taxon>Verrucomicrobiota</taxon>
        <taxon>Verrucomicrobiia</taxon>
        <taxon>Verrucomicrobiales</taxon>
        <taxon>Verrucomicrobiaceae</taxon>
        <taxon>Roseimicrobium</taxon>
    </lineage>
</organism>
<feature type="chain" id="PRO_5016809654" description="Type II/III secretion system protein" evidence="1">
    <location>
        <begin position="28"/>
        <end position="326"/>
    </location>
</feature>
<evidence type="ECO:0000313" key="2">
    <source>
        <dbReference type="EMBL" id="RBP48219.1"/>
    </source>
</evidence>